<proteinExistence type="predicted"/>
<protein>
    <submittedName>
        <fullName evidence="1">Uncharacterized protein</fullName>
    </submittedName>
</protein>
<dbReference type="Pfam" id="PF19927">
    <property type="entry name" value="DUF6390"/>
    <property type="match status" value="1"/>
</dbReference>
<reference evidence="2" key="1">
    <citation type="submission" date="2017-09" db="EMBL/GenBank/DDBJ databases">
        <title>Depth-based differentiation of microbial function through sediment-hosted aquifers and enrichment of novel symbionts in the deep terrestrial subsurface.</title>
        <authorList>
            <person name="Probst A.J."/>
            <person name="Ladd B."/>
            <person name="Jarett J.K."/>
            <person name="Geller-Mcgrath D.E."/>
            <person name="Sieber C.M.K."/>
            <person name="Emerson J.B."/>
            <person name="Anantharaman K."/>
            <person name="Thomas B.C."/>
            <person name="Malmstrom R."/>
            <person name="Stieglmeier M."/>
            <person name="Klingl A."/>
            <person name="Woyke T."/>
            <person name="Ryan C.M."/>
            <person name="Banfield J.F."/>
        </authorList>
    </citation>
    <scope>NUCLEOTIDE SEQUENCE [LARGE SCALE GENOMIC DNA]</scope>
</reference>
<gene>
    <name evidence="1" type="ORF">COT52_02625</name>
</gene>
<dbReference type="EMBL" id="PEYW01000038">
    <property type="protein sequence ID" value="PIS20653.1"/>
    <property type="molecule type" value="Genomic_DNA"/>
</dbReference>
<dbReference type="InterPro" id="IPR045660">
    <property type="entry name" value="DUF6390"/>
</dbReference>
<accession>A0A2H0X6V1</accession>
<dbReference type="AlphaFoldDB" id="A0A2H0X6V1"/>
<organism evidence="1 2">
    <name type="scientific">candidate division WWE3 bacterium CG08_land_8_20_14_0_20_43_13</name>
    <dbReference type="NCBI Taxonomy" id="1975087"/>
    <lineage>
        <taxon>Bacteria</taxon>
        <taxon>Katanobacteria</taxon>
    </lineage>
</organism>
<sequence>MSLAGSLMCARYAFMPNKLKYCGPDENKTLFEYVTNRQPDAGLAEMLAEFKGAWPNLTFIAHANGIADPLDHKVVEAYWLGNSLLNNISAKQYADYTAEQFKKQLSPSAKEPLMKRLGAGGRPHHNFYVYYLFGLRGGKSRLITAGLPTINQCRISWGKVRQVINDQTLLVDSEQIAWNDYLGEPCLIPITREVTCSWEGKSFVPPIQIGTYVSIHWDWVCDVLDTYQLKNLSRYDHKFLGLS</sequence>
<evidence type="ECO:0000313" key="2">
    <source>
        <dbReference type="Proteomes" id="UP000231414"/>
    </source>
</evidence>
<evidence type="ECO:0000313" key="1">
    <source>
        <dbReference type="EMBL" id="PIS20653.1"/>
    </source>
</evidence>
<dbReference type="Proteomes" id="UP000231414">
    <property type="component" value="Unassembled WGS sequence"/>
</dbReference>
<comment type="caution">
    <text evidence="1">The sequence shown here is derived from an EMBL/GenBank/DDBJ whole genome shotgun (WGS) entry which is preliminary data.</text>
</comment>
<name>A0A2H0X6V1_UNCKA</name>